<dbReference type="InterPro" id="IPR019861">
    <property type="entry name" value="PorP/SprF_Bacteroidetes"/>
</dbReference>
<dbReference type="RefSeq" id="WP_344742386.1">
    <property type="nucleotide sequence ID" value="NZ_BAABAY010000009.1"/>
</dbReference>
<dbReference type="EMBL" id="JBAWKB010000008">
    <property type="protein sequence ID" value="MFH6773150.1"/>
    <property type="molecule type" value="Genomic_DNA"/>
</dbReference>
<evidence type="ECO:0000313" key="1">
    <source>
        <dbReference type="EMBL" id="MFH6773150.1"/>
    </source>
</evidence>
<dbReference type="Proteomes" id="UP001610100">
    <property type="component" value="Unassembled WGS sequence"/>
</dbReference>
<reference evidence="1 2" key="1">
    <citation type="submission" date="2024-02" db="EMBL/GenBank/DDBJ databases">
        <title>A Gaetbulibacter species isolated from tidal flats and genomic insights of their niches.</title>
        <authorList>
            <person name="Ye Y."/>
        </authorList>
    </citation>
    <scope>NUCLEOTIDE SEQUENCE [LARGE SCALE GENOMIC DNA]</scope>
    <source>
        <strain evidence="1 2">KYW382</strain>
    </source>
</reference>
<gene>
    <name evidence="1" type="ORF">V8G58_14500</name>
</gene>
<organism evidence="1 2">
    <name type="scientific">Gaetbulibacter aestuarii</name>
    <dbReference type="NCBI Taxonomy" id="1502358"/>
    <lineage>
        <taxon>Bacteria</taxon>
        <taxon>Pseudomonadati</taxon>
        <taxon>Bacteroidota</taxon>
        <taxon>Flavobacteriia</taxon>
        <taxon>Flavobacteriales</taxon>
        <taxon>Flavobacteriaceae</taxon>
        <taxon>Gaetbulibacter</taxon>
    </lineage>
</organism>
<dbReference type="NCBIfam" id="TIGR03519">
    <property type="entry name" value="T9SS_PorP_fam"/>
    <property type="match status" value="1"/>
</dbReference>
<evidence type="ECO:0000313" key="2">
    <source>
        <dbReference type="Proteomes" id="UP001610100"/>
    </source>
</evidence>
<dbReference type="Pfam" id="PF11751">
    <property type="entry name" value="PorP_SprF"/>
    <property type="match status" value="1"/>
</dbReference>
<comment type="caution">
    <text evidence="1">The sequence shown here is derived from an EMBL/GenBank/DDBJ whole genome shotgun (WGS) entry which is preliminary data.</text>
</comment>
<name>A0ABW7N2C2_9FLAO</name>
<protein>
    <submittedName>
        <fullName evidence="1">Type IX secretion system membrane protein PorP/SprF</fullName>
    </submittedName>
</protein>
<sequence length="330" mass="37576">MSKIRNHLVNLFLVLFIGVMGYGQELNLPVFTQYLADNNFVVSPTFAGIGDNLKLRANGLTQWVGIKGAPDNQSVYGDIRIADRTGVGLSFYNDRNGNTIQTGGKLSFAHHLILDYYAKMYLSFGISYNINNFRIDINNFNTTYQNPTIDPAVTDDRRTTNHNFDVGVLFRLKGFFFSLNANNILPKNFDDLIRLQEPNLLLNYQIYSGYTFQGPGKSGLEFEPSVYYQMFSSDKRSSTDLNFKFRKYNRNEDYFWAGISYRFLNDQFLKPLNIGPMVGFSKGIFYFGYAYQITTNELSGYNSGTHVVTIGLNFLQGISNCPCTQDPVHH</sequence>
<proteinExistence type="predicted"/>
<accession>A0ABW7N2C2</accession>
<keyword evidence="2" id="KW-1185">Reference proteome</keyword>